<dbReference type="Pfam" id="PF25583">
    <property type="entry name" value="WCX"/>
    <property type="match status" value="1"/>
</dbReference>
<feature type="domain" description="WCX" evidence="3">
    <location>
        <begin position="239"/>
        <end position="321"/>
    </location>
</feature>
<dbReference type="PANTHER" id="PTHR34580:SF1">
    <property type="entry name" value="PROTEIN PAFC"/>
    <property type="match status" value="1"/>
</dbReference>
<accession>A0ABW0GSU4</accession>
<dbReference type="RefSeq" id="WP_340270344.1">
    <property type="nucleotide sequence ID" value="NZ_JBBEOG010000006.1"/>
</dbReference>
<feature type="domain" description="WYL" evidence="2">
    <location>
        <begin position="153"/>
        <end position="210"/>
    </location>
</feature>
<organism evidence="4 5">
    <name type="scientific">Aquipuribacter nitratireducens</name>
    <dbReference type="NCBI Taxonomy" id="650104"/>
    <lineage>
        <taxon>Bacteria</taxon>
        <taxon>Bacillati</taxon>
        <taxon>Actinomycetota</taxon>
        <taxon>Actinomycetes</taxon>
        <taxon>Micrococcales</taxon>
        <taxon>Intrasporangiaceae</taxon>
        <taxon>Aquipuribacter</taxon>
    </lineage>
</organism>
<dbReference type="EMBL" id="JBHSLD010000028">
    <property type="protein sequence ID" value="MFC5382653.1"/>
    <property type="molecule type" value="Genomic_DNA"/>
</dbReference>
<dbReference type="Proteomes" id="UP001596122">
    <property type="component" value="Unassembled WGS sequence"/>
</dbReference>
<sequence length="326" mass="35861">MDDVIEPAPPGAGGAGGRDQRGPMERLTQILFVLSRSPERTASTDRLLAHVGYGAAEPEDRRRQLTRDIGHLTRLGWEIRNVGASGENARYRLVAGDLRLRVQFSPEEQAELQRVARAADLSGLGEDLGPSGPADGPPAFVARRERVGDPEAAQRAVRRRCRLRFTYRGSERDVHPQQVSLRAGGWYLRAREDGASESKTFRLDRMLDVRLDRPGTADPRPAGAHLSIDPVTWQVDAPVDAFLRTAPEHVPHVRAMLGGADVVEAEPAVVGVGEEDLPVLVRVPVTHRTAFRGRLYELGSRVRLVGPDDLRDEVRDHLRAVVAGRP</sequence>
<dbReference type="PROSITE" id="PS52050">
    <property type="entry name" value="WYL"/>
    <property type="match status" value="1"/>
</dbReference>
<evidence type="ECO:0000313" key="4">
    <source>
        <dbReference type="EMBL" id="MFC5382653.1"/>
    </source>
</evidence>
<dbReference type="InterPro" id="IPR051534">
    <property type="entry name" value="CBASS_pafABC_assoc_protein"/>
</dbReference>
<name>A0ABW0GSU4_9MICO</name>
<dbReference type="PANTHER" id="PTHR34580">
    <property type="match status" value="1"/>
</dbReference>
<protein>
    <submittedName>
        <fullName evidence="4">Helix-turn-helix transcriptional regulator</fullName>
    </submittedName>
</protein>
<proteinExistence type="predicted"/>
<evidence type="ECO:0000259" key="3">
    <source>
        <dbReference type="Pfam" id="PF25583"/>
    </source>
</evidence>
<keyword evidence="5" id="KW-1185">Reference proteome</keyword>
<dbReference type="InterPro" id="IPR057727">
    <property type="entry name" value="WCX_dom"/>
</dbReference>
<feature type="region of interest" description="Disordered" evidence="1">
    <location>
        <begin position="1"/>
        <end position="22"/>
    </location>
</feature>
<reference evidence="5" key="1">
    <citation type="journal article" date="2019" name="Int. J. Syst. Evol. Microbiol.">
        <title>The Global Catalogue of Microorganisms (GCM) 10K type strain sequencing project: providing services to taxonomists for standard genome sequencing and annotation.</title>
        <authorList>
            <consortium name="The Broad Institute Genomics Platform"/>
            <consortium name="The Broad Institute Genome Sequencing Center for Infectious Disease"/>
            <person name="Wu L."/>
            <person name="Ma J."/>
        </authorList>
    </citation>
    <scope>NUCLEOTIDE SEQUENCE [LARGE SCALE GENOMIC DNA]</scope>
    <source>
        <strain evidence="5">CCUG 43114</strain>
    </source>
</reference>
<evidence type="ECO:0000256" key="1">
    <source>
        <dbReference type="SAM" id="MobiDB-lite"/>
    </source>
</evidence>
<evidence type="ECO:0000259" key="2">
    <source>
        <dbReference type="Pfam" id="PF13280"/>
    </source>
</evidence>
<dbReference type="InterPro" id="IPR026881">
    <property type="entry name" value="WYL_dom"/>
</dbReference>
<dbReference type="Pfam" id="PF13280">
    <property type="entry name" value="WYL"/>
    <property type="match status" value="1"/>
</dbReference>
<gene>
    <name evidence="4" type="ORF">ACFPJ6_17955</name>
</gene>
<evidence type="ECO:0000313" key="5">
    <source>
        <dbReference type="Proteomes" id="UP001596122"/>
    </source>
</evidence>
<comment type="caution">
    <text evidence="4">The sequence shown here is derived from an EMBL/GenBank/DDBJ whole genome shotgun (WGS) entry which is preliminary data.</text>
</comment>